<protein>
    <recommendedName>
        <fullName evidence="4">RING-type domain-containing protein</fullName>
    </recommendedName>
</protein>
<evidence type="ECO:0000313" key="3">
    <source>
        <dbReference type="Proteomes" id="UP000266841"/>
    </source>
</evidence>
<dbReference type="SUPFAM" id="SSF57850">
    <property type="entry name" value="RING/U-box"/>
    <property type="match status" value="1"/>
</dbReference>
<dbReference type="eggNOG" id="ENOG502QV88">
    <property type="taxonomic scope" value="Eukaryota"/>
</dbReference>
<evidence type="ECO:0000313" key="2">
    <source>
        <dbReference type="EMBL" id="EJK70188.1"/>
    </source>
</evidence>
<evidence type="ECO:0008006" key="4">
    <source>
        <dbReference type="Google" id="ProtNLM"/>
    </source>
</evidence>
<dbReference type="InterPro" id="IPR006597">
    <property type="entry name" value="Sel1-like"/>
</dbReference>
<proteinExistence type="predicted"/>
<dbReference type="Gene3D" id="1.25.40.10">
    <property type="entry name" value="Tetratricopeptide repeat domain"/>
    <property type="match status" value="1"/>
</dbReference>
<dbReference type="SUPFAM" id="SSF81901">
    <property type="entry name" value="HCP-like"/>
    <property type="match status" value="1"/>
</dbReference>
<dbReference type="SMART" id="SM00671">
    <property type="entry name" value="SEL1"/>
    <property type="match status" value="3"/>
</dbReference>
<dbReference type="PANTHER" id="PTHR43628:SF1">
    <property type="entry name" value="CHITIN SYNTHASE REGULATORY FACTOR 2-RELATED"/>
    <property type="match status" value="1"/>
</dbReference>
<dbReference type="Pfam" id="PF08238">
    <property type="entry name" value="Sel1"/>
    <property type="match status" value="4"/>
</dbReference>
<feature type="non-terminal residue" evidence="2">
    <location>
        <position position="314"/>
    </location>
</feature>
<organism evidence="2 3">
    <name type="scientific">Thalassiosira oceanica</name>
    <name type="common">Marine diatom</name>
    <dbReference type="NCBI Taxonomy" id="159749"/>
    <lineage>
        <taxon>Eukaryota</taxon>
        <taxon>Sar</taxon>
        <taxon>Stramenopiles</taxon>
        <taxon>Ochrophyta</taxon>
        <taxon>Bacillariophyta</taxon>
        <taxon>Coscinodiscophyceae</taxon>
        <taxon>Thalassiosirophycidae</taxon>
        <taxon>Thalassiosirales</taxon>
        <taxon>Thalassiosiraceae</taxon>
        <taxon>Thalassiosira</taxon>
    </lineage>
</organism>
<feature type="compositionally biased region" description="Basic residues" evidence="1">
    <location>
        <begin position="303"/>
        <end position="314"/>
    </location>
</feature>
<sequence length="314" mass="35188">MKISGACLRMLFCGACERELPDGSFSEEQRARRQSSRRCGECVASGKQLVLTKKGRTRSEADDCTICQLPLPLDFKQSSFNVCCVKRVCIGCVLAARKRGMRDCPFCRAPTRMTDSQALAMIRKRVAAGDPVAMYALGTKYEHGEFRLEKDVTRALELYECAAELGVKEAHNNLGVLYAKGADVEKDMAKSFRHYETAAMSGHVPARYNLGCEEYKSGNYDLALQHWMISAKLGDDDSLSNVKILFMNGLATKADYAAALRGYQKAIEEMTSPNEKKRKHCWLEITLRDQSNNNIMDGNARMSRQHQRNSSRVP</sequence>
<gene>
    <name evidence="2" type="ORF">THAOC_08474</name>
</gene>
<comment type="caution">
    <text evidence="2">The sequence shown here is derived from an EMBL/GenBank/DDBJ whole genome shotgun (WGS) entry which is preliminary data.</text>
</comment>
<reference evidence="2 3" key="1">
    <citation type="journal article" date="2012" name="Genome Biol.">
        <title>Genome and low-iron response of an oceanic diatom adapted to chronic iron limitation.</title>
        <authorList>
            <person name="Lommer M."/>
            <person name="Specht M."/>
            <person name="Roy A.S."/>
            <person name="Kraemer L."/>
            <person name="Andreson R."/>
            <person name="Gutowska M.A."/>
            <person name="Wolf J."/>
            <person name="Bergner S.V."/>
            <person name="Schilhabel M.B."/>
            <person name="Klostermeier U.C."/>
            <person name="Beiko R.G."/>
            <person name="Rosenstiel P."/>
            <person name="Hippler M."/>
            <person name="Laroche J."/>
        </authorList>
    </citation>
    <scope>NUCLEOTIDE SEQUENCE [LARGE SCALE GENOMIC DNA]</scope>
    <source>
        <strain evidence="2 3">CCMP1005</strain>
    </source>
</reference>
<dbReference type="EMBL" id="AGNL01008910">
    <property type="protein sequence ID" value="EJK70188.1"/>
    <property type="molecule type" value="Genomic_DNA"/>
</dbReference>
<dbReference type="InterPro" id="IPR011990">
    <property type="entry name" value="TPR-like_helical_dom_sf"/>
</dbReference>
<dbReference type="AlphaFoldDB" id="K0SV01"/>
<keyword evidence="3" id="KW-1185">Reference proteome</keyword>
<dbReference type="Proteomes" id="UP000266841">
    <property type="component" value="Unassembled WGS sequence"/>
</dbReference>
<dbReference type="InterPro" id="IPR052945">
    <property type="entry name" value="Mitotic_Regulator"/>
</dbReference>
<evidence type="ECO:0000256" key="1">
    <source>
        <dbReference type="SAM" id="MobiDB-lite"/>
    </source>
</evidence>
<accession>K0SV01</accession>
<dbReference type="PANTHER" id="PTHR43628">
    <property type="entry name" value="ACTIVATOR OF C KINASE PROTEIN 1-RELATED"/>
    <property type="match status" value="1"/>
</dbReference>
<dbReference type="OrthoDB" id="2438558at2759"/>
<feature type="region of interest" description="Disordered" evidence="1">
    <location>
        <begin position="293"/>
        <end position="314"/>
    </location>
</feature>
<name>K0SV01_THAOC</name>